<gene>
    <name evidence="1" type="ORF">HMPREF1222_01815</name>
</gene>
<evidence type="ECO:0000313" key="1">
    <source>
        <dbReference type="EMBL" id="EPF46296.1"/>
    </source>
</evidence>
<keyword evidence="2" id="KW-1185">Reference proteome</keyword>
<dbReference type="Proteomes" id="UP000014605">
    <property type="component" value="Unassembled WGS sequence"/>
</dbReference>
<organism evidence="1 2">
    <name type="scientific">Treponema vincentii F0403</name>
    <dbReference type="NCBI Taxonomy" id="1125702"/>
    <lineage>
        <taxon>Bacteria</taxon>
        <taxon>Pseudomonadati</taxon>
        <taxon>Spirochaetota</taxon>
        <taxon>Spirochaetia</taxon>
        <taxon>Spirochaetales</taxon>
        <taxon>Treponemataceae</taxon>
        <taxon>Treponema</taxon>
    </lineage>
</organism>
<proteinExistence type="predicted"/>
<name>S3LA19_9SPIR</name>
<dbReference type="AlphaFoldDB" id="S3LA19"/>
<accession>S3LA19</accession>
<evidence type="ECO:0000313" key="2">
    <source>
        <dbReference type="Proteomes" id="UP000014605"/>
    </source>
</evidence>
<protein>
    <submittedName>
        <fullName evidence="1">Uncharacterized protein</fullName>
    </submittedName>
</protein>
<dbReference type="EMBL" id="ATFC01000009">
    <property type="protein sequence ID" value="EPF46296.1"/>
    <property type="molecule type" value="Genomic_DNA"/>
</dbReference>
<dbReference type="HOGENOM" id="CLU_2290448_0_0_12"/>
<reference evidence="1 2" key="1">
    <citation type="submission" date="2013-04" db="EMBL/GenBank/DDBJ databases">
        <title>The Genome Sequence of Treponema vincentii F0403.</title>
        <authorList>
            <consortium name="The Broad Institute Genomics Platform"/>
            <person name="Earl A."/>
            <person name="Ward D."/>
            <person name="Feldgarden M."/>
            <person name="Gevers D."/>
            <person name="Leonetti C."/>
            <person name="Izard J."/>
            <person name="Walker B."/>
            <person name="Young S."/>
            <person name="Zeng Q."/>
            <person name="Gargeya S."/>
            <person name="Fitzgerald M."/>
            <person name="Haas B."/>
            <person name="Abouelleil A."/>
            <person name="Allen A.W."/>
            <person name="Alvarado L."/>
            <person name="Arachchi H.M."/>
            <person name="Berlin A.M."/>
            <person name="Chapman S.B."/>
            <person name="Gainer-Dewar J."/>
            <person name="Goldberg J."/>
            <person name="Griggs A."/>
            <person name="Gujja S."/>
            <person name="Hansen M."/>
            <person name="Howarth C."/>
            <person name="Imamovic A."/>
            <person name="Ireland A."/>
            <person name="Larimer J."/>
            <person name="McCowan C."/>
            <person name="Murphy C."/>
            <person name="Pearson M."/>
            <person name="Poon T.W."/>
            <person name="Priest M."/>
            <person name="Roberts A."/>
            <person name="Saif S."/>
            <person name="Shea T."/>
            <person name="Sisk P."/>
            <person name="Sykes S."/>
            <person name="Wortman J."/>
            <person name="Nusbaum C."/>
            <person name="Birren B."/>
        </authorList>
    </citation>
    <scope>NUCLEOTIDE SEQUENCE [LARGE SCALE GENOMIC DNA]</scope>
    <source>
        <strain evidence="1 2">F0403</strain>
    </source>
</reference>
<sequence length="101" mass="11645">MIGAEFSPVNENKKSWFCISKIEFHDTKQYVPKEFSHIFSTTEQTHQAEKIKNRRKNEVVKPFEPSSTVVHPCTTVEGEFCACTKHRFCMEPLPSLAVLVE</sequence>
<comment type="caution">
    <text evidence="1">The sequence shown here is derived from an EMBL/GenBank/DDBJ whole genome shotgun (WGS) entry which is preliminary data.</text>
</comment>